<evidence type="ECO:0000256" key="1">
    <source>
        <dbReference type="SAM" id="SignalP"/>
    </source>
</evidence>
<dbReference type="EnsemblMetazoa" id="XM_038214018.1">
    <property type="protein sequence ID" value="XP_038069946.1"/>
    <property type="gene ID" value="LOC119739186"/>
</dbReference>
<dbReference type="SMART" id="SM00198">
    <property type="entry name" value="SCP"/>
    <property type="match status" value="1"/>
</dbReference>
<accession>A0A914B371</accession>
<dbReference type="InterPro" id="IPR035940">
    <property type="entry name" value="CAP_sf"/>
</dbReference>
<reference evidence="3" key="1">
    <citation type="submission" date="2022-11" db="UniProtKB">
        <authorList>
            <consortium name="EnsemblMetazoa"/>
        </authorList>
    </citation>
    <scope>IDENTIFICATION</scope>
</reference>
<evidence type="ECO:0000259" key="2">
    <source>
        <dbReference type="SMART" id="SM00198"/>
    </source>
</evidence>
<feature type="domain" description="SCP" evidence="2">
    <location>
        <begin position="26"/>
        <end position="188"/>
    </location>
</feature>
<dbReference type="OrthoDB" id="10026604at2759"/>
<organism evidence="3 4">
    <name type="scientific">Patiria miniata</name>
    <name type="common">Bat star</name>
    <name type="synonym">Asterina miniata</name>
    <dbReference type="NCBI Taxonomy" id="46514"/>
    <lineage>
        <taxon>Eukaryota</taxon>
        <taxon>Metazoa</taxon>
        <taxon>Echinodermata</taxon>
        <taxon>Eleutherozoa</taxon>
        <taxon>Asterozoa</taxon>
        <taxon>Asteroidea</taxon>
        <taxon>Valvatacea</taxon>
        <taxon>Valvatida</taxon>
        <taxon>Asterinidae</taxon>
        <taxon>Patiria</taxon>
    </lineage>
</organism>
<dbReference type="InterPro" id="IPR014044">
    <property type="entry name" value="CAP_dom"/>
</dbReference>
<protein>
    <recommendedName>
        <fullName evidence="2">SCP domain-containing protein</fullName>
    </recommendedName>
</protein>
<dbReference type="Proteomes" id="UP000887568">
    <property type="component" value="Unplaced"/>
</dbReference>
<dbReference type="Gene3D" id="3.40.33.10">
    <property type="entry name" value="CAP"/>
    <property type="match status" value="1"/>
</dbReference>
<dbReference type="SUPFAM" id="SSF55797">
    <property type="entry name" value="PR-1-like"/>
    <property type="match status" value="1"/>
</dbReference>
<dbReference type="InterPro" id="IPR001283">
    <property type="entry name" value="CRISP-related"/>
</dbReference>
<name>A0A914B371_PATMI</name>
<feature type="signal peptide" evidence="1">
    <location>
        <begin position="1"/>
        <end position="19"/>
    </location>
</feature>
<evidence type="ECO:0000313" key="4">
    <source>
        <dbReference type="Proteomes" id="UP000887568"/>
    </source>
</evidence>
<dbReference type="GeneID" id="119739186"/>
<dbReference type="CDD" id="cd05380">
    <property type="entry name" value="CAP_euk"/>
    <property type="match status" value="1"/>
</dbReference>
<dbReference type="OMA" id="PANCDYG"/>
<feature type="chain" id="PRO_5037503530" description="SCP domain-containing protein" evidence="1">
    <location>
        <begin position="20"/>
        <end position="305"/>
    </location>
</feature>
<dbReference type="PANTHER" id="PTHR10334">
    <property type="entry name" value="CYSTEINE-RICH SECRETORY PROTEIN-RELATED"/>
    <property type="match status" value="1"/>
</dbReference>
<dbReference type="RefSeq" id="XP_038069946.1">
    <property type="nucleotide sequence ID" value="XM_038214018.1"/>
</dbReference>
<keyword evidence="4" id="KW-1185">Reference proteome</keyword>
<proteinExistence type="predicted"/>
<dbReference type="Pfam" id="PF00188">
    <property type="entry name" value="CAP"/>
    <property type="match status" value="1"/>
</dbReference>
<evidence type="ECO:0000313" key="3">
    <source>
        <dbReference type="EnsemblMetazoa" id="XP_038069946.1"/>
    </source>
</evidence>
<sequence>MRYITFIICLVYVSDVSSALYIPDAETRQMIVNTHNALRRKVATRWADRGLAAGNMRKMSWDADLADEAATMATCESLEDTSDMSWSLGGGSSVMFFEDIETLGHGKNLAVSSNRNIRQMIAEWSAGETHFNYKYQTCAPDYDCTAFKQMIWARASRVGCSLNPYCEQDGESVKVLVCMYDEKVSILFDQYVIGPMCSKCDSPAGFCEDALCVTSCYGSTSGDCGCQKTCHHPDVGEGVLDEHTCTCNCAFGLGPDCEELCENPQPYIDFDFCADMNNPDSCELDQDFQQQNCPANCDYGCRSAP</sequence>
<keyword evidence="1" id="KW-0732">Signal</keyword>
<dbReference type="AlphaFoldDB" id="A0A914B371"/>